<sequence>MILVPSGENATELM</sequence>
<organism evidence="1 2">
    <name type="scientific">Chrysochromulina tobinii</name>
    <dbReference type="NCBI Taxonomy" id="1460289"/>
    <lineage>
        <taxon>Eukaryota</taxon>
        <taxon>Haptista</taxon>
        <taxon>Haptophyta</taxon>
        <taxon>Prymnesiophyceae</taxon>
        <taxon>Prymnesiales</taxon>
        <taxon>Chrysochromulinaceae</taxon>
        <taxon>Chrysochromulina</taxon>
    </lineage>
</organism>
<protein>
    <submittedName>
        <fullName evidence="1">Uncharacterized protein</fullName>
    </submittedName>
</protein>
<evidence type="ECO:0000313" key="1">
    <source>
        <dbReference type="EMBL" id="KOO24935.1"/>
    </source>
</evidence>
<reference evidence="2" key="1">
    <citation type="journal article" date="2015" name="PLoS Genet.">
        <title>Genome Sequence and Transcriptome Analyses of Chrysochromulina tobin: Metabolic Tools for Enhanced Algal Fitness in the Prominent Order Prymnesiales (Haptophyceae).</title>
        <authorList>
            <person name="Hovde B.T."/>
            <person name="Deodato C.R."/>
            <person name="Hunsperger H.M."/>
            <person name="Ryken S.A."/>
            <person name="Yost W."/>
            <person name="Jha R.K."/>
            <person name="Patterson J."/>
            <person name="Monnat R.J. Jr."/>
            <person name="Barlow S.B."/>
            <person name="Starkenburg S.R."/>
            <person name="Cattolico R.A."/>
        </authorList>
    </citation>
    <scope>NUCLEOTIDE SEQUENCE</scope>
    <source>
        <strain evidence="2">CCMP291</strain>
    </source>
</reference>
<comment type="caution">
    <text evidence="1">The sequence shown here is derived from an EMBL/GenBank/DDBJ whole genome shotgun (WGS) entry which is preliminary data.</text>
</comment>
<keyword evidence="2" id="KW-1185">Reference proteome</keyword>
<name>A0A0M0JER9_9EUKA</name>
<gene>
    <name evidence="1" type="ORF">Ctob_003761</name>
</gene>
<dbReference type="Proteomes" id="UP000037460">
    <property type="component" value="Unassembled WGS sequence"/>
</dbReference>
<proteinExistence type="predicted"/>
<evidence type="ECO:0000313" key="2">
    <source>
        <dbReference type="Proteomes" id="UP000037460"/>
    </source>
</evidence>
<accession>A0A0M0JER9</accession>
<dbReference type="EMBL" id="JWZX01003036">
    <property type="protein sequence ID" value="KOO24935.1"/>
    <property type="molecule type" value="Genomic_DNA"/>
</dbReference>